<gene>
    <name evidence="1" type="ORF">PLEOSDRAFT_1103043</name>
</gene>
<evidence type="ECO:0000313" key="2">
    <source>
        <dbReference type="Proteomes" id="UP000027073"/>
    </source>
</evidence>
<dbReference type="OrthoDB" id="2587968at2759"/>
<dbReference type="VEuPathDB" id="FungiDB:PLEOSDRAFT_1103043"/>
<organism evidence="1 2">
    <name type="scientific">Pleurotus ostreatus (strain PC15)</name>
    <name type="common">Oyster mushroom</name>
    <dbReference type="NCBI Taxonomy" id="1137138"/>
    <lineage>
        <taxon>Eukaryota</taxon>
        <taxon>Fungi</taxon>
        <taxon>Dikarya</taxon>
        <taxon>Basidiomycota</taxon>
        <taxon>Agaricomycotina</taxon>
        <taxon>Agaricomycetes</taxon>
        <taxon>Agaricomycetidae</taxon>
        <taxon>Agaricales</taxon>
        <taxon>Pleurotineae</taxon>
        <taxon>Pleurotaceae</taxon>
        <taxon>Pleurotus</taxon>
    </lineage>
</organism>
<dbReference type="EMBL" id="KL198007">
    <property type="protein sequence ID" value="KDQ29007.1"/>
    <property type="molecule type" value="Genomic_DNA"/>
</dbReference>
<dbReference type="InParanoid" id="A0A067NXX0"/>
<dbReference type="Proteomes" id="UP000027073">
    <property type="component" value="Unassembled WGS sequence"/>
</dbReference>
<accession>A0A067NXX0</accession>
<evidence type="ECO:0000313" key="1">
    <source>
        <dbReference type="EMBL" id="KDQ29007.1"/>
    </source>
</evidence>
<proteinExistence type="predicted"/>
<sequence length="147" mass="16620">MFVAFKHTHTLWSRHVSTCTPTARSLVISILANHPEGLRSPQIFEEALAKNITIDADELAANGLGQQRLPAGVPGVPYPDHPIRSMKYLKKVVLEDLKAQKLAVKFHVPSETPTHIYVNKKGKLRKHLRQGEWRWKLRDSTEGTETP</sequence>
<dbReference type="AlphaFoldDB" id="A0A067NXX0"/>
<dbReference type="HOGENOM" id="CLU_1768874_0_0_1"/>
<name>A0A067NXX0_PLEO1</name>
<protein>
    <submittedName>
        <fullName evidence="1">Uncharacterized protein</fullName>
    </submittedName>
</protein>
<reference evidence="2" key="1">
    <citation type="journal article" date="2014" name="Proc. Natl. Acad. Sci. U.S.A.">
        <title>Extensive sampling of basidiomycete genomes demonstrates inadequacy of the white-rot/brown-rot paradigm for wood decay fungi.</title>
        <authorList>
            <person name="Riley R."/>
            <person name="Salamov A.A."/>
            <person name="Brown D.W."/>
            <person name="Nagy L.G."/>
            <person name="Floudas D."/>
            <person name="Held B.W."/>
            <person name="Levasseur A."/>
            <person name="Lombard V."/>
            <person name="Morin E."/>
            <person name="Otillar R."/>
            <person name="Lindquist E.A."/>
            <person name="Sun H."/>
            <person name="LaButti K.M."/>
            <person name="Schmutz J."/>
            <person name="Jabbour D."/>
            <person name="Luo H."/>
            <person name="Baker S.E."/>
            <person name="Pisabarro A.G."/>
            <person name="Walton J.D."/>
            <person name="Blanchette R.A."/>
            <person name="Henrissat B."/>
            <person name="Martin F."/>
            <person name="Cullen D."/>
            <person name="Hibbett D.S."/>
            <person name="Grigoriev I.V."/>
        </authorList>
    </citation>
    <scope>NUCLEOTIDE SEQUENCE [LARGE SCALE GENOMIC DNA]</scope>
    <source>
        <strain evidence="2">PC15</strain>
    </source>
</reference>